<dbReference type="RefSeq" id="WP_394164926.1">
    <property type="nucleotide sequence ID" value="NZ_JBHGCJ010000031.1"/>
</dbReference>
<dbReference type="NCBIfam" id="NF006467">
    <property type="entry name" value="PRK08869.1-2"/>
    <property type="match status" value="1"/>
</dbReference>
<keyword evidence="7" id="KW-0282">Flagellum</keyword>
<reference evidence="7 8" key="1">
    <citation type="submission" date="2024-09" db="EMBL/GenBank/DDBJ databases">
        <authorList>
            <consortium name="All-Russian atlas of soil microorganisms"/>
            <consortium name="as a basis for the search for new antimicrobial producers and enzymes with unique properties"/>
            <person name="Sokolova E.A."/>
            <person name="Voronina E.N."/>
        </authorList>
    </citation>
    <scope>NUCLEOTIDE SEQUENCE [LARGE SCALE GENOMIC DNA]</scope>
    <source>
        <strain evidence="7 8">AF-22b-331.1</strain>
    </source>
</reference>
<keyword evidence="3 4" id="KW-0975">Bacterial flagellum</keyword>
<keyword evidence="8" id="KW-1185">Reference proteome</keyword>
<dbReference type="PANTHER" id="PTHR42792">
    <property type="entry name" value="FLAGELLIN"/>
    <property type="match status" value="1"/>
</dbReference>
<dbReference type="InterPro" id="IPR042187">
    <property type="entry name" value="Flagellin_C_sub2"/>
</dbReference>
<proteinExistence type="inferred from homology"/>
<accession>A0ABW7D4W2</accession>
<dbReference type="Gene3D" id="6.10.280.190">
    <property type="match status" value="1"/>
</dbReference>
<dbReference type="Proteomes" id="UP001605261">
    <property type="component" value="Unassembled WGS sequence"/>
</dbReference>
<feature type="domain" description="Flagellin N-terminal" evidence="5">
    <location>
        <begin position="5"/>
        <end position="142"/>
    </location>
</feature>
<dbReference type="InterPro" id="IPR001492">
    <property type="entry name" value="Flagellin"/>
</dbReference>
<dbReference type="Gene3D" id="1.20.1330.10">
    <property type="entry name" value="f41 fragment of flagellin, N-terminal domain"/>
    <property type="match status" value="1"/>
</dbReference>
<evidence type="ECO:0000259" key="5">
    <source>
        <dbReference type="Pfam" id="PF00669"/>
    </source>
</evidence>
<comment type="caution">
    <text evidence="7">The sequence shown here is derived from an EMBL/GenBank/DDBJ whole genome shotgun (WGS) entry which is preliminary data.</text>
</comment>
<feature type="domain" description="Flagellin C-terminal" evidence="6">
    <location>
        <begin position="300"/>
        <end position="385"/>
    </location>
</feature>
<keyword evidence="7" id="KW-0969">Cilium</keyword>
<comment type="function">
    <text evidence="4">Flagellin is the subunit protein which polymerizes to form the filaments of bacterial flagella.</text>
</comment>
<keyword evidence="7" id="KW-0966">Cell projection</keyword>
<gene>
    <name evidence="7" type="ORF">ACEU0G_002547</name>
</gene>
<dbReference type="Pfam" id="PF00669">
    <property type="entry name" value="Flagellin_N"/>
    <property type="match status" value="1"/>
</dbReference>
<dbReference type="InterPro" id="IPR001029">
    <property type="entry name" value="Flagellin_N"/>
</dbReference>
<name>A0ABW7D4W2_9GAMM</name>
<dbReference type="PANTHER" id="PTHR42792:SF2">
    <property type="entry name" value="FLAGELLIN"/>
    <property type="match status" value="1"/>
</dbReference>
<evidence type="ECO:0000256" key="3">
    <source>
        <dbReference type="ARBA" id="ARBA00023143"/>
    </source>
</evidence>
<keyword evidence="2 4" id="KW-0964">Secreted</keyword>
<comment type="subcellular location">
    <subcellularLocation>
        <location evidence="4">Secreted</location>
    </subcellularLocation>
    <subcellularLocation>
        <location evidence="4">Bacterial flagellum</location>
    </subcellularLocation>
</comment>
<dbReference type="SUPFAM" id="SSF64518">
    <property type="entry name" value="Phase 1 flagellin"/>
    <property type="match status" value="1"/>
</dbReference>
<evidence type="ECO:0000256" key="4">
    <source>
        <dbReference type="RuleBase" id="RU362073"/>
    </source>
</evidence>
<dbReference type="InterPro" id="IPR046358">
    <property type="entry name" value="Flagellin_C"/>
</dbReference>
<evidence type="ECO:0000313" key="8">
    <source>
        <dbReference type="Proteomes" id="UP001605261"/>
    </source>
</evidence>
<dbReference type="EMBL" id="JBHGCJ010000031">
    <property type="protein sequence ID" value="MFG6111821.1"/>
    <property type="molecule type" value="Genomic_DNA"/>
</dbReference>
<comment type="similarity">
    <text evidence="1 4">Belongs to the bacterial flagellin family.</text>
</comment>
<sequence>MAQVINTNTMSLNAQRNLSTSGSSLATTIQRLSSGSRINSAKDDAAGLAISERFGTQIRGTDVAIRNANDGISLAQVAEGSLTEIGNNLQRVRELSVQASNATNSASDRKALQAEVTQLVSEIDRVAKQSDFNGTKLLDGSFSSQLFQVGANAGQAIAIDKVVDAKADALGGAQFVTATADAPTVAADGTSTVAAFSLTSASGTVSFAELKLTETTTAKAGQSLAAHINAKIGETGIYAEADATTGALTLTSVKDSVDKDGTVVQLSGTDITLAGNTTVPTKQFADKIDVSTVKGAQQALEIVDKALSSINNTRADLGAIQNRFTSVVANLQTSSENLSASRSRIKDTDFAKETAELTRTQILQQAGTAMLAQANQVPQNVLSLLR</sequence>
<evidence type="ECO:0000256" key="2">
    <source>
        <dbReference type="ARBA" id="ARBA00022525"/>
    </source>
</evidence>
<organism evidence="7 8">
    <name type="scientific">Stenotrophomonas nematodicola</name>
    <dbReference type="NCBI Taxonomy" id="2656746"/>
    <lineage>
        <taxon>Bacteria</taxon>
        <taxon>Pseudomonadati</taxon>
        <taxon>Pseudomonadota</taxon>
        <taxon>Gammaproteobacteria</taxon>
        <taxon>Lysobacterales</taxon>
        <taxon>Lysobacteraceae</taxon>
        <taxon>Stenotrophomonas</taxon>
    </lineage>
</organism>
<dbReference type="Gene3D" id="6.10.10.10">
    <property type="entry name" value="Flagellar export chaperone, C-terminal domain"/>
    <property type="match status" value="1"/>
</dbReference>
<dbReference type="Gene3D" id="3.30.70.2120">
    <property type="match status" value="1"/>
</dbReference>
<protein>
    <recommendedName>
        <fullName evidence="4">Flagellin</fullName>
    </recommendedName>
</protein>
<dbReference type="Pfam" id="PF00700">
    <property type="entry name" value="Flagellin_C"/>
    <property type="match status" value="1"/>
</dbReference>
<evidence type="ECO:0000256" key="1">
    <source>
        <dbReference type="ARBA" id="ARBA00005709"/>
    </source>
</evidence>
<evidence type="ECO:0000259" key="6">
    <source>
        <dbReference type="Pfam" id="PF00700"/>
    </source>
</evidence>
<dbReference type="PRINTS" id="PR00207">
    <property type="entry name" value="FLAGELLIN"/>
</dbReference>
<evidence type="ECO:0000313" key="7">
    <source>
        <dbReference type="EMBL" id="MFG6111821.1"/>
    </source>
</evidence>